<dbReference type="InterPro" id="IPR017911">
    <property type="entry name" value="MacB-like_ATP-bd"/>
</dbReference>
<evidence type="ECO:0000256" key="2">
    <source>
        <dbReference type="ARBA" id="ARBA00022741"/>
    </source>
</evidence>
<dbReference type="InterPro" id="IPR027417">
    <property type="entry name" value="P-loop_NTPase"/>
</dbReference>
<dbReference type="RefSeq" id="WP_346052641.1">
    <property type="nucleotide sequence ID" value="NZ_JAYGII010000032.1"/>
</dbReference>
<dbReference type="GO" id="GO:1902495">
    <property type="term" value="C:transmembrane transporter complex"/>
    <property type="evidence" value="ECO:0007669"/>
    <property type="project" value="UniProtKB-ARBA"/>
</dbReference>
<dbReference type="InterPro" id="IPR003439">
    <property type="entry name" value="ABC_transporter-like_ATP-bd"/>
</dbReference>
<dbReference type="SMART" id="SM00382">
    <property type="entry name" value="AAA"/>
    <property type="match status" value="1"/>
</dbReference>
<keyword evidence="3 6" id="KW-0067">ATP-binding</keyword>
<dbReference type="CDD" id="cd03255">
    <property type="entry name" value="ABC_MJ0796_LolCDE_FtsE"/>
    <property type="match status" value="1"/>
</dbReference>
<dbReference type="InterPro" id="IPR017871">
    <property type="entry name" value="ABC_transporter-like_CS"/>
</dbReference>
<name>A0AAP6JG72_9GAMM</name>
<proteinExistence type="inferred from homology"/>
<reference evidence="6 7" key="1">
    <citation type="submission" date="2023-12" db="EMBL/GenBank/DDBJ databases">
        <title>Whole-genome sequencing of halo(alkali)philic microorganisms from hypersaline lakes.</title>
        <authorList>
            <person name="Sorokin D.Y."/>
            <person name="Merkel A.Y."/>
            <person name="Messina E."/>
            <person name="Yakimov M."/>
        </authorList>
    </citation>
    <scope>NUCLEOTIDE SEQUENCE [LARGE SCALE GENOMIC DNA]</scope>
    <source>
        <strain evidence="6 7">AB-CW1</strain>
    </source>
</reference>
<organism evidence="6 7">
    <name type="scientific">Natronospira elongata</name>
    <dbReference type="NCBI Taxonomy" id="3110268"/>
    <lineage>
        <taxon>Bacteria</taxon>
        <taxon>Pseudomonadati</taxon>
        <taxon>Pseudomonadota</taxon>
        <taxon>Gammaproteobacteria</taxon>
        <taxon>Natronospirales</taxon>
        <taxon>Natronospiraceae</taxon>
        <taxon>Natronospira</taxon>
    </lineage>
</organism>
<dbReference type="AlphaFoldDB" id="A0AAP6JG72"/>
<comment type="similarity">
    <text evidence="4">Belongs to the ABC transporter superfamily. Macrolide exporter (TC 3.A.1.122) family.</text>
</comment>
<dbReference type="Proteomes" id="UP001302316">
    <property type="component" value="Unassembled WGS sequence"/>
</dbReference>
<dbReference type="Pfam" id="PF00005">
    <property type="entry name" value="ABC_tran"/>
    <property type="match status" value="1"/>
</dbReference>
<protein>
    <submittedName>
        <fullName evidence="6">ABC transporter ATP-binding protein</fullName>
    </submittedName>
</protein>
<keyword evidence="1" id="KW-0813">Transport</keyword>
<dbReference type="FunFam" id="3.40.50.300:FF:000032">
    <property type="entry name" value="Export ABC transporter ATP-binding protein"/>
    <property type="match status" value="1"/>
</dbReference>
<dbReference type="GO" id="GO:0022857">
    <property type="term" value="F:transmembrane transporter activity"/>
    <property type="evidence" value="ECO:0007669"/>
    <property type="project" value="UniProtKB-ARBA"/>
</dbReference>
<evidence type="ECO:0000259" key="5">
    <source>
        <dbReference type="PROSITE" id="PS50893"/>
    </source>
</evidence>
<keyword evidence="7" id="KW-1185">Reference proteome</keyword>
<dbReference type="SUPFAM" id="SSF52540">
    <property type="entry name" value="P-loop containing nucleoside triphosphate hydrolases"/>
    <property type="match status" value="1"/>
</dbReference>
<keyword evidence="2" id="KW-0547">Nucleotide-binding</keyword>
<evidence type="ECO:0000313" key="6">
    <source>
        <dbReference type="EMBL" id="MEA5446420.1"/>
    </source>
</evidence>
<evidence type="ECO:0000313" key="7">
    <source>
        <dbReference type="Proteomes" id="UP001302316"/>
    </source>
</evidence>
<dbReference type="GO" id="GO:0005886">
    <property type="term" value="C:plasma membrane"/>
    <property type="evidence" value="ECO:0007669"/>
    <property type="project" value="TreeGrafter"/>
</dbReference>
<dbReference type="GO" id="GO:0005524">
    <property type="term" value="F:ATP binding"/>
    <property type="evidence" value="ECO:0007669"/>
    <property type="project" value="UniProtKB-KW"/>
</dbReference>
<dbReference type="PANTHER" id="PTHR24220:SF689">
    <property type="entry name" value="LIPOPROTEIN-RELEASING SYSTEM ATP-BINDING PROTEIN LOLD"/>
    <property type="match status" value="1"/>
</dbReference>
<dbReference type="Gene3D" id="3.40.50.300">
    <property type="entry name" value="P-loop containing nucleotide triphosphate hydrolases"/>
    <property type="match status" value="1"/>
</dbReference>
<sequence length="241" mass="26214">MTAPAADSPVLRLKNVKKRYNIGLPSEQEVLHGIDLSVGPGEFLAMVGPSGSGKSTLLNILGLLDQPSDGEVFIAGRSTRGLSDGELSRLRGERLGFVFQFHHLLTAFTALDNIQMPCWAAMGRRDPDIEAHAQALLASVGLDDYGERKPKALSGGQQQRVAICRALINRPPLVLADEPTGNLDTESSEQVFDLLRRFNREFGCAFIIVTHDLELAEKCDRVIELVDGRILDDRSGIGVPS</sequence>
<evidence type="ECO:0000256" key="3">
    <source>
        <dbReference type="ARBA" id="ARBA00022840"/>
    </source>
</evidence>
<gene>
    <name evidence="6" type="ORF">VCB98_11375</name>
</gene>
<evidence type="ECO:0000256" key="4">
    <source>
        <dbReference type="ARBA" id="ARBA00038388"/>
    </source>
</evidence>
<dbReference type="PROSITE" id="PS50893">
    <property type="entry name" value="ABC_TRANSPORTER_2"/>
    <property type="match status" value="1"/>
</dbReference>
<dbReference type="EMBL" id="JAYGII010000032">
    <property type="protein sequence ID" value="MEA5446420.1"/>
    <property type="molecule type" value="Genomic_DNA"/>
</dbReference>
<feature type="domain" description="ABC transporter" evidence="5">
    <location>
        <begin position="11"/>
        <end position="241"/>
    </location>
</feature>
<accession>A0AAP6JG72</accession>
<comment type="caution">
    <text evidence="6">The sequence shown here is derived from an EMBL/GenBank/DDBJ whole genome shotgun (WGS) entry which is preliminary data.</text>
</comment>
<evidence type="ECO:0000256" key="1">
    <source>
        <dbReference type="ARBA" id="ARBA00022448"/>
    </source>
</evidence>
<dbReference type="GO" id="GO:0016887">
    <property type="term" value="F:ATP hydrolysis activity"/>
    <property type="evidence" value="ECO:0007669"/>
    <property type="project" value="InterPro"/>
</dbReference>
<dbReference type="InterPro" id="IPR003593">
    <property type="entry name" value="AAA+_ATPase"/>
</dbReference>
<dbReference type="PROSITE" id="PS00211">
    <property type="entry name" value="ABC_TRANSPORTER_1"/>
    <property type="match status" value="1"/>
</dbReference>
<dbReference type="PANTHER" id="PTHR24220">
    <property type="entry name" value="IMPORT ATP-BINDING PROTEIN"/>
    <property type="match status" value="1"/>
</dbReference>
<dbReference type="InterPro" id="IPR015854">
    <property type="entry name" value="ABC_transpr_LolD-like"/>
</dbReference>